<feature type="binding site" evidence="6">
    <location>
        <begin position="46"/>
        <end position="48"/>
    </location>
    <ligand>
        <name>S-adenosyl-L-methionine</name>
        <dbReference type="ChEBI" id="CHEBI:59789"/>
    </ligand>
</feature>
<evidence type="ECO:0000256" key="2">
    <source>
        <dbReference type="ARBA" id="ARBA00022552"/>
    </source>
</evidence>
<dbReference type="Gene3D" id="3.40.50.150">
    <property type="entry name" value="Vaccinia Virus protein VP39"/>
    <property type="match status" value="1"/>
</dbReference>
<feature type="binding site" evidence="6">
    <location>
        <position position="109"/>
    </location>
    <ligand>
        <name>S-adenosyl-L-methionine</name>
        <dbReference type="ChEBI" id="CHEBI:59789"/>
    </ligand>
</feature>
<keyword evidence="8" id="KW-1185">Reference proteome</keyword>
<dbReference type="PANTHER" id="PTHR11265:SF0">
    <property type="entry name" value="12S RRNA N4-METHYLCYTIDINE METHYLTRANSFERASE"/>
    <property type="match status" value="1"/>
</dbReference>
<dbReference type="eggNOG" id="COG0275">
    <property type="taxonomic scope" value="Bacteria"/>
</dbReference>
<dbReference type="EMBL" id="AFBN01000096">
    <property type="protein sequence ID" value="EGF52015.1"/>
    <property type="molecule type" value="Genomic_DNA"/>
</dbReference>
<comment type="subcellular location">
    <subcellularLocation>
        <location evidence="6">Cytoplasm</location>
    </subcellularLocation>
</comment>
<dbReference type="HAMAP" id="MF_01007">
    <property type="entry name" value="16SrRNA_methyltr_H"/>
    <property type="match status" value="1"/>
</dbReference>
<keyword evidence="5 6" id="KW-0949">S-adenosyl-L-methionine</keyword>
<evidence type="ECO:0000256" key="1">
    <source>
        <dbReference type="ARBA" id="ARBA00010396"/>
    </source>
</evidence>
<dbReference type="PANTHER" id="PTHR11265">
    <property type="entry name" value="S-ADENOSYL-METHYLTRANSFERASE MRAW"/>
    <property type="match status" value="1"/>
</dbReference>
<name>F3PWT6_9BACE</name>
<dbReference type="FunFam" id="1.10.150.170:FF:000003">
    <property type="entry name" value="Ribosomal RNA small subunit methyltransferase H"/>
    <property type="match status" value="1"/>
</dbReference>
<keyword evidence="4 6" id="KW-0808">Transferase</keyword>
<comment type="caution">
    <text evidence="7">The sequence shown here is derived from an EMBL/GenBank/DDBJ whole genome shotgun (WGS) entry which is preliminary data.</text>
</comment>
<proteinExistence type="inferred from homology"/>
<feature type="binding site" evidence="6">
    <location>
        <position position="88"/>
    </location>
    <ligand>
        <name>S-adenosyl-L-methionine</name>
        <dbReference type="ChEBI" id="CHEBI:59789"/>
    </ligand>
</feature>
<reference evidence="7 8" key="1">
    <citation type="submission" date="2011-02" db="EMBL/GenBank/DDBJ databases">
        <authorList>
            <person name="Weinstock G."/>
            <person name="Sodergren E."/>
            <person name="Clifton S."/>
            <person name="Fulton L."/>
            <person name="Fulton B."/>
            <person name="Courtney L."/>
            <person name="Fronick C."/>
            <person name="Harrison M."/>
            <person name="Strong C."/>
            <person name="Farmer C."/>
            <person name="Delahaunty K."/>
            <person name="Markovic C."/>
            <person name="Hall O."/>
            <person name="Minx P."/>
            <person name="Tomlinson C."/>
            <person name="Mitreva M."/>
            <person name="Hou S."/>
            <person name="Chen J."/>
            <person name="Wollam A."/>
            <person name="Pepin K.H."/>
            <person name="Johnson M."/>
            <person name="Bhonagiri V."/>
            <person name="Zhang X."/>
            <person name="Suruliraj S."/>
            <person name="Warren W."/>
            <person name="Chinwalla A."/>
            <person name="Mardis E.R."/>
            <person name="Wilson R.K."/>
        </authorList>
    </citation>
    <scope>NUCLEOTIDE SEQUENCE [LARGE SCALE GENOMIC DNA]</scope>
    <source>
        <strain evidence="7 8">YIT 12057</strain>
    </source>
</reference>
<evidence type="ECO:0000313" key="8">
    <source>
        <dbReference type="Proteomes" id="UP000003416"/>
    </source>
</evidence>
<evidence type="ECO:0000313" key="7">
    <source>
        <dbReference type="EMBL" id="EGF52015.1"/>
    </source>
</evidence>
<dbReference type="GO" id="GO:0070475">
    <property type="term" value="P:rRNA base methylation"/>
    <property type="evidence" value="ECO:0007669"/>
    <property type="project" value="UniProtKB-UniRule"/>
</dbReference>
<dbReference type="Gene3D" id="1.10.150.170">
    <property type="entry name" value="Putative methyltransferase TM0872, insert domain"/>
    <property type="match status" value="1"/>
</dbReference>
<sequence>MKMTNDERLKMKEEQTYHIPVLLMPSVDGMNIRPDGTYVDVTFGGGGHSKEILSRLGDGGRLLGFDQDEDAERNIVNDPHFIFVRSNFRYLHNFLRYHGIGQVDAILADLGVSSHHFDDSERGFSFRFEGALDMRMNKRAGTTAADIVNAYDEERLADIFYLYGELKNSRKLASVIVKARALQKISTIGEFLDIVKPLFGREREKKELAKVFQALRIEVNQEMEALKEMLYAATEALKPGGRLAVITYHSLEDRIVKNVMKTGNIEGKAEKDFYGNVRAPFRLVNNKVIVPDESEIERNPRSRSAKLRIAEKVGSEGRD</sequence>
<organism evidence="7 8">
    <name type="scientific">Bacteroides fluxus YIT 12057</name>
    <dbReference type="NCBI Taxonomy" id="763034"/>
    <lineage>
        <taxon>Bacteria</taxon>
        <taxon>Pseudomonadati</taxon>
        <taxon>Bacteroidota</taxon>
        <taxon>Bacteroidia</taxon>
        <taxon>Bacteroidales</taxon>
        <taxon>Bacteroidaceae</taxon>
        <taxon>Bacteroides</taxon>
    </lineage>
</organism>
<dbReference type="Pfam" id="PF01795">
    <property type="entry name" value="Methyltransf_5"/>
    <property type="match status" value="1"/>
</dbReference>
<evidence type="ECO:0000256" key="6">
    <source>
        <dbReference type="HAMAP-Rule" id="MF_01007"/>
    </source>
</evidence>
<protein>
    <recommendedName>
        <fullName evidence="6">Ribosomal RNA small subunit methyltransferase H</fullName>
        <ecNumber evidence="6">2.1.1.199</ecNumber>
    </recommendedName>
    <alternativeName>
        <fullName evidence="6">16S rRNA m(4)C1402 methyltransferase</fullName>
    </alternativeName>
    <alternativeName>
        <fullName evidence="6">rRNA (cytosine-N(4)-)-methyltransferase RsmH</fullName>
    </alternativeName>
</protein>
<dbReference type="InterPro" id="IPR029063">
    <property type="entry name" value="SAM-dependent_MTases_sf"/>
</dbReference>
<comment type="function">
    <text evidence="6">Specifically methylates the N4 position of cytidine in position 1402 (C1402) of 16S rRNA.</text>
</comment>
<dbReference type="Proteomes" id="UP000003416">
    <property type="component" value="Unassembled WGS sequence"/>
</dbReference>
<gene>
    <name evidence="6" type="primary">rsmH</name>
    <name evidence="7" type="ORF">HMPREF9446_03223</name>
</gene>
<dbReference type="GO" id="GO:0005737">
    <property type="term" value="C:cytoplasm"/>
    <property type="evidence" value="ECO:0007669"/>
    <property type="project" value="UniProtKB-SubCell"/>
</dbReference>
<keyword evidence="2 6" id="KW-0698">rRNA processing</keyword>
<feature type="binding site" evidence="6">
    <location>
        <position position="116"/>
    </location>
    <ligand>
        <name>S-adenosyl-L-methionine</name>
        <dbReference type="ChEBI" id="CHEBI:59789"/>
    </ligand>
</feature>
<keyword evidence="3 6" id="KW-0489">Methyltransferase</keyword>
<dbReference type="InterPro" id="IPR002903">
    <property type="entry name" value="RsmH"/>
</dbReference>
<dbReference type="AlphaFoldDB" id="F3PWT6"/>
<dbReference type="EC" id="2.1.1.199" evidence="6"/>
<evidence type="ECO:0000256" key="4">
    <source>
        <dbReference type="ARBA" id="ARBA00022679"/>
    </source>
</evidence>
<keyword evidence="6" id="KW-0963">Cytoplasm</keyword>
<evidence type="ECO:0000256" key="5">
    <source>
        <dbReference type="ARBA" id="ARBA00022691"/>
    </source>
</evidence>
<evidence type="ECO:0000256" key="3">
    <source>
        <dbReference type="ARBA" id="ARBA00022603"/>
    </source>
</evidence>
<dbReference type="STRING" id="763034.HMPREF9446_03223"/>
<dbReference type="SUPFAM" id="SSF53335">
    <property type="entry name" value="S-adenosyl-L-methionine-dependent methyltransferases"/>
    <property type="match status" value="1"/>
</dbReference>
<accession>F3PWT6</accession>
<comment type="similarity">
    <text evidence="1 6">Belongs to the methyltransferase superfamily. RsmH family.</text>
</comment>
<dbReference type="HOGENOM" id="CLU_038422_2_0_10"/>
<dbReference type="SUPFAM" id="SSF81799">
    <property type="entry name" value="Putative methyltransferase TM0872, insert domain"/>
    <property type="match status" value="1"/>
</dbReference>
<dbReference type="GO" id="GO:0071424">
    <property type="term" value="F:rRNA (cytosine-N4-)-methyltransferase activity"/>
    <property type="evidence" value="ECO:0007669"/>
    <property type="project" value="UniProtKB-UniRule"/>
</dbReference>
<dbReference type="NCBIfam" id="TIGR00006">
    <property type="entry name" value="16S rRNA (cytosine(1402)-N(4))-methyltransferase RsmH"/>
    <property type="match status" value="1"/>
</dbReference>
<feature type="binding site" evidence="6">
    <location>
        <position position="66"/>
    </location>
    <ligand>
        <name>S-adenosyl-L-methionine</name>
        <dbReference type="ChEBI" id="CHEBI:59789"/>
    </ligand>
</feature>
<dbReference type="PIRSF" id="PIRSF004486">
    <property type="entry name" value="MraW"/>
    <property type="match status" value="1"/>
</dbReference>
<dbReference type="InterPro" id="IPR023397">
    <property type="entry name" value="SAM-dep_MeTrfase_MraW_recog"/>
</dbReference>
<comment type="catalytic activity">
    <reaction evidence="6">
        <text>cytidine(1402) in 16S rRNA + S-adenosyl-L-methionine = N(4)-methylcytidine(1402) in 16S rRNA + S-adenosyl-L-homocysteine + H(+)</text>
        <dbReference type="Rhea" id="RHEA:42928"/>
        <dbReference type="Rhea" id="RHEA-COMP:10286"/>
        <dbReference type="Rhea" id="RHEA-COMP:10287"/>
        <dbReference type="ChEBI" id="CHEBI:15378"/>
        <dbReference type="ChEBI" id="CHEBI:57856"/>
        <dbReference type="ChEBI" id="CHEBI:59789"/>
        <dbReference type="ChEBI" id="CHEBI:74506"/>
        <dbReference type="ChEBI" id="CHEBI:82748"/>
        <dbReference type="EC" id="2.1.1.199"/>
    </reaction>
</comment>